<gene>
    <name evidence="10" type="ORF">D6C85_05023</name>
</gene>
<evidence type="ECO:0000259" key="9">
    <source>
        <dbReference type="PROSITE" id="PS52019"/>
    </source>
</evidence>
<dbReference type="Gene3D" id="3.40.366.10">
    <property type="entry name" value="Malonyl-Coenzyme A Acyl Carrier Protein, domain 2"/>
    <property type="match status" value="1"/>
</dbReference>
<dbReference type="PANTHER" id="PTHR43775">
    <property type="entry name" value="FATTY ACID SYNTHASE"/>
    <property type="match status" value="1"/>
</dbReference>
<dbReference type="InterPro" id="IPR020841">
    <property type="entry name" value="PKS_Beta-ketoAc_synthase_dom"/>
</dbReference>
<evidence type="ECO:0000256" key="3">
    <source>
        <dbReference type="ARBA" id="ARBA00022679"/>
    </source>
</evidence>
<dbReference type="InterPro" id="IPR036291">
    <property type="entry name" value="NAD(P)-bd_dom_sf"/>
</dbReference>
<dbReference type="SMART" id="SM00826">
    <property type="entry name" value="PKS_DH"/>
    <property type="match status" value="1"/>
</dbReference>
<dbReference type="SMART" id="SM00827">
    <property type="entry name" value="PKS_AT"/>
    <property type="match status" value="1"/>
</dbReference>
<dbReference type="InterPro" id="IPR014043">
    <property type="entry name" value="Acyl_transferase_dom"/>
</dbReference>
<feature type="region of interest" description="N-terminal hotdog fold" evidence="7">
    <location>
        <begin position="954"/>
        <end position="1089"/>
    </location>
</feature>
<dbReference type="GO" id="GO:0004315">
    <property type="term" value="F:3-oxoacyl-[acyl-carrier-protein] synthase activity"/>
    <property type="evidence" value="ECO:0007669"/>
    <property type="project" value="InterPro"/>
</dbReference>
<dbReference type="InterPro" id="IPR049900">
    <property type="entry name" value="PKS_mFAS_DH"/>
</dbReference>
<comment type="caution">
    <text evidence="10">The sequence shown here is derived from an EMBL/GenBank/DDBJ whole genome shotgun (WGS) entry which is preliminary data.</text>
</comment>
<proteinExistence type="predicted"/>
<keyword evidence="1" id="KW-0596">Phosphopantetheine</keyword>
<dbReference type="InterPro" id="IPR042104">
    <property type="entry name" value="PKS_dehydratase_sf"/>
</dbReference>
<evidence type="ECO:0000256" key="2">
    <source>
        <dbReference type="ARBA" id="ARBA00022553"/>
    </source>
</evidence>
<dbReference type="InterPro" id="IPR057326">
    <property type="entry name" value="KR_dom"/>
</dbReference>
<dbReference type="InterPro" id="IPR001227">
    <property type="entry name" value="Ac_transferase_dom_sf"/>
</dbReference>
<dbReference type="GO" id="GO:0031177">
    <property type="term" value="F:phosphopantetheine binding"/>
    <property type="evidence" value="ECO:0007669"/>
    <property type="project" value="InterPro"/>
</dbReference>
<dbReference type="PROSITE" id="PS52004">
    <property type="entry name" value="KS3_2"/>
    <property type="match status" value="1"/>
</dbReference>
<evidence type="ECO:0000313" key="10">
    <source>
        <dbReference type="EMBL" id="THZ71856.1"/>
    </source>
</evidence>
<dbReference type="Pfam" id="PF21089">
    <property type="entry name" value="PKS_DH_N"/>
    <property type="match status" value="1"/>
</dbReference>
<dbReference type="SMART" id="SM00829">
    <property type="entry name" value="PKS_ER"/>
    <property type="match status" value="1"/>
</dbReference>
<dbReference type="SMART" id="SM00825">
    <property type="entry name" value="PKS_KS"/>
    <property type="match status" value="1"/>
</dbReference>
<dbReference type="PANTHER" id="PTHR43775:SF50">
    <property type="entry name" value="HIGHLY REDUCING POLYKETIDE SYNTHASE SRDA"/>
    <property type="match status" value="1"/>
</dbReference>
<keyword evidence="5" id="KW-0511">Multifunctional enzyme</keyword>
<dbReference type="SUPFAM" id="SSF51735">
    <property type="entry name" value="NAD(P)-binding Rossmann-fold domains"/>
    <property type="match status" value="2"/>
</dbReference>
<dbReference type="Gene3D" id="3.90.180.10">
    <property type="entry name" value="Medium-chain alcohol dehydrogenases, catalytic domain"/>
    <property type="match status" value="1"/>
</dbReference>
<dbReference type="GO" id="GO:0016491">
    <property type="term" value="F:oxidoreductase activity"/>
    <property type="evidence" value="ECO:0007669"/>
    <property type="project" value="InterPro"/>
</dbReference>
<accession>A0A4V4KY38</accession>
<dbReference type="SUPFAM" id="SSF55048">
    <property type="entry name" value="Probable ACP-binding domain of malonyl-CoA ACP transacylase"/>
    <property type="match status" value="1"/>
</dbReference>
<dbReference type="InterPro" id="IPR036736">
    <property type="entry name" value="ACP-like_sf"/>
</dbReference>
<dbReference type="SUPFAM" id="SSF47336">
    <property type="entry name" value="ACP-like"/>
    <property type="match status" value="1"/>
</dbReference>
<dbReference type="Gene3D" id="3.40.47.10">
    <property type="match status" value="1"/>
</dbReference>
<feature type="region of interest" description="C-terminal hotdog fold" evidence="7">
    <location>
        <begin position="1106"/>
        <end position="1261"/>
    </location>
</feature>
<dbReference type="Pfam" id="PF02801">
    <property type="entry name" value="Ketoacyl-synt_C"/>
    <property type="match status" value="1"/>
</dbReference>
<dbReference type="Gene3D" id="3.10.129.110">
    <property type="entry name" value="Polyketide synthase dehydratase"/>
    <property type="match status" value="1"/>
</dbReference>
<evidence type="ECO:0000256" key="1">
    <source>
        <dbReference type="ARBA" id="ARBA00022450"/>
    </source>
</evidence>
<dbReference type="SUPFAM" id="SSF50129">
    <property type="entry name" value="GroES-like"/>
    <property type="match status" value="1"/>
</dbReference>
<dbReference type="GO" id="GO:0006633">
    <property type="term" value="P:fatty acid biosynthetic process"/>
    <property type="evidence" value="ECO:0007669"/>
    <property type="project" value="InterPro"/>
</dbReference>
<dbReference type="Pfam" id="PF00109">
    <property type="entry name" value="ketoacyl-synt"/>
    <property type="match status" value="1"/>
</dbReference>
<keyword evidence="3" id="KW-0808">Transferase</keyword>
<dbReference type="SMART" id="SM00823">
    <property type="entry name" value="PKS_PP"/>
    <property type="match status" value="1"/>
</dbReference>
<dbReference type="InterPro" id="IPR014030">
    <property type="entry name" value="Ketoacyl_synth_N"/>
</dbReference>
<dbReference type="CDD" id="cd00833">
    <property type="entry name" value="PKS"/>
    <property type="match status" value="1"/>
</dbReference>
<feature type="active site" description="Proton donor; for dehydratase activity" evidence="7">
    <location>
        <position position="1171"/>
    </location>
</feature>
<name>A0A4V4KY38_AURPU</name>
<evidence type="ECO:0000256" key="5">
    <source>
        <dbReference type="ARBA" id="ARBA00023268"/>
    </source>
</evidence>
<dbReference type="InterPro" id="IPR020807">
    <property type="entry name" value="PKS_DH"/>
</dbReference>
<dbReference type="InterPro" id="IPR013968">
    <property type="entry name" value="PKS_KR"/>
</dbReference>
<feature type="active site" description="Proton acceptor; for dehydratase activity" evidence="7">
    <location>
        <position position="986"/>
    </location>
</feature>
<dbReference type="InterPro" id="IPR049552">
    <property type="entry name" value="PKS_DH_N"/>
</dbReference>
<keyword evidence="4" id="KW-0560">Oxidoreductase</keyword>
<dbReference type="InterPro" id="IPR011032">
    <property type="entry name" value="GroES-like_sf"/>
</dbReference>
<evidence type="ECO:0000256" key="4">
    <source>
        <dbReference type="ARBA" id="ARBA00023002"/>
    </source>
</evidence>
<reference evidence="10 11" key="1">
    <citation type="submission" date="2018-10" db="EMBL/GenBank/DDBJ databases">
        <title>Fifty Aureobasidium pullulans genomes reveal a recombining polyextremotolerant generalist.</title>
        <authorList>
            <person name="Gostincar C."/>
            <person name="Turk M."/>
            <person name="Zajc J."/>
            <person name="Gunde-Cimerman N."/>
        </authorList>
    </citation>
    <scope>NUCLEOTIDE SEQUENCE [LARGE SCALE GENOMIC DNA]</scope>
    <source>
        <strain evidence="10 11">EXF-3519</strain>
    </source>
</reference>
<dbReference type="Proteomes" id="UP000309734">
    <property type="component" value="Unassembled WGS sequence"/>
</dbReference>
<dbReference type="GO" id="GO:0004312">
    <property type="term" value="F:fatty acid synthase activity"/>
    <property type="evidence" value="ECO:0007669"/>
    <property type="project" value="TreeGrafter"/>
</dbReference>
<dbReference type="InterPro" id="IPR016036">
    <property type="entry name" value="Malonyl_transacylase_ACP-bd"/>
</dbReference>
<dbReference type="InterPro" id="IPR014031">
    <property type="entry name" value="Ketoacyl_synth_C"/>
</dbReference>
<dbReference type="InterPro" id="IPR049551">
    <property type="entry name" value="PKS_DH_C"/>
</dbReference>
<organism evidence="10 11">
    <name type="scientific">Aureobasidium pullulans</name>
    <name type="common">Black yeast</name>
    <name type="synonym">Pullularia pullulans</name>
    <dbReference type="NCBI Taxonomy" id="5580"/>
    <lineage>
        <taxon>Eukaryota</taxon>
        <taxon>Fungi</taxon>
        <taxon>Dikarya</taxon>
        <taxon>Ascomycota</taxon>
        <taxon>Pezizomycotina</taxon>
        <taxon>Dothideomycetes</taxon>
        <taxon>Dothideomycetidae</taxon>
        <taxon>Dothideales</taxon>
        <taxon>Saccotheciaceae</taxon>
        <taxon>Aureobasidium</taxon>
    </lineage>
</organism>
<dbReference type="InterPro" id="IPR020806">
    <property type="entry name" value="PKS_PP-bd"/>
</dbReference>
<dbReference type="InterPro" id="IPR016035">
    <property type="entry name" value="Acyl_Trfase/lysoPLipase"/>
</dbReference>
<dbReference type="Pfam" id="PF08659">
    <property type="entry name" value="KR"/>
    <property type="match status" value="1"/>
</dbReference>
<dbReference type="InterPro" id="IPR050091">
    <property type="entry name" value="PKS_NRPS_Biosynth_Enz"/>
</dbReference>
<sequence>MTGDYVSCEFRMPWRVGSYENITYFENNRKQGCRLPGESNTPSKLWENLLRDGKSAWSEIPKNRFNLDAWYHPDGNRPGSVNTRGGYFLSHDDSLRQFDPSFFGISPLEAASLDPQQRKLLEVVYESFENAGATLDELSGSKTSCFVGCFTNDMRRMTSRDLEYGEPYEMTGSDMTILSNRINYVFNLKGSSMTVDTACSSSLYALHLACQSLVSGDSEAAIFGGTNIINDIEQHIASIRLGVLSPTSTCHTFDERADGFGRGEGICAIYLKTLSAAVANNDPIRAVIRSTAVNTNGRSRGINHPSAEGQEACIRAAYTKANLNFADTGYFECHGTGTPVGDPIEVKAVANIFAPSRTPQNPLLLGSIKTNIGHTEGASGLASVIKAVLSIENGQIPATVGVENLNPQIDFKEGCLKVVRDTVPWPKGASKRVSINSFGYGGANAHCIVESPEIILGSRQLIHSESQGPDVGASLVQVVDDGNSCVEQTPKKYLFVFSAHDQSTLDRNIAALADVAESHHIASVAYTLAQKKTRHRHRSFATVTKESIRSQLLPGRIQHVPSKVSGKVVIAFVFTGQGAQWPGMGYGLIQQYQVVRETMQTLQSALDALPIPPAWRLVEELSRSTDQSRMHETALAQPLSTALQIALTVLLRSWGVQAQAVVGHSSGEVAAAFSAGLLTISEAIAVAYFRGIAVTKYGKPGAMMAVGLGAEEMQALMRNQPDIMIACQNSPQSVTLSGGAIAISQVHSILSQKGIFARILNTSQNAYHSHLVKDAGQYYESSFKSSLPTSPPTSACSDIPMYSCIKPKVLTNSNDVRIEYWRENLESPVNFTQALSSLLEAHPTVNCLIEIGMHSALSGPIKQIRSSLGIEPERLTYFPSIIRGEDSVENVLKLAGSLFSNGYPINTDAVNAEGGETGQFLPDLPNYQWNYEGDILWAENRLSRQLRFRKHPRHDILGSLQLGCSSFSPSWRNRLKLKDVPWISDHRIGSDVLFPAAGYSAMAIEAVTQFGETCGMEISGYTFRHLSIRAPLIIAPDGEVETMFDLRNIHVSSSEIGQKMFEFSVTSVNAEDKWTEHAVGTVLIHELRTNRGVGNGDVKGIDWTENSGKSDEKWYTALAKIGLHYGPTFRPLGNIRTDAEPGTATALVNMKSTEGVMVHESRYIIHPTTLDACIQLAVIAACNGDVKGICKAYLPTKIDNLTIWQVPNSPPLPGHGVLLSHGTCRGMRSVRGASGLFTTEGRLLAQMSVSLLSLEGDFADQQIDRPREPFARLVWQPIIETKDKADSRTTPPKLGKLWLVYNKTLQPLAKEIETLARIQGIETQNIPLSAVDKHISKGQRVLMLAELEGPLLINMTEGCLNAVKTLFRLASSIVWVTRGGLLQGGHPEYSLISGMKRSIVKAQPSLRISSIDIDPDNADDSHLASFILQHESSFHNDDSRTLDDEFVISASTAYASRYILDDALNHDFARQSQPDPEIFQIKENLELTFRQVGRVESFYFKEKPLAPSDLGADEVHLTPTVYGIGAQEAAILRGTQIATCFGNICVAIVEHTGPQKKKCEPGDRVVCFSPSNFDTSLTVRDVRCELLRPDEDAGHVVTSVLPYCTAVHILDDLARVAVGQTILIHDMPEAIAVAVIRYSLTRGFKVILTFESEEKKTLFEKGWPEDTTWESCVASLGLLADKVNTITGGHGVSLVLTRPKGFDVSGVWQSLAKHGRLVYISQDSELPDLGLLDRSVFARGVSITSFDMNDMLETQPQELGKLVNRVLGLLRDGAVAAIKPSSTYDVSELPDAFSAVSQSTSTAGTILAYDRQSMVPTNLPHELVKFESKASYLLIGCLGGLGRSLVRWMISRGARNFVFLSRSGVDKPEAADFVVELESAGEVTVSVVSGDVSNRADVDRAIASAKTPIRGVMQLAMALASDLFDDMSLERWHKVLDPKVKGTINLHEAFLHEPLDFFVMTSSTLGMVGASTQSNYAAANAFLDSMARHRWSMGLEACSIALGMVVGVGHVESHPDIKESFEQRGVYGIPEDDFIKMMEVACRPRGSVRALSDHDTLSVAHIVTGLEPGQLVSSSMQPAFLADPRFERIATAVAEMNQHPTSMISSALNITTLLRNAAADGESAVHLAVRDLFLAHFSKLVMAKVERLTTSLDRPMSDFGMDSMVVAELRNWCWRELRADVPFMVLLEGGMQIGALVELIWEKMDHAIWKK</sequence>
<dbReference type="CDD" id="cd05195">
    <property type="entry name" value="enoyl_red"/>
    <property type="match status" value="1"/>
</dbReference>
<evidence type="ECO:0000256" key="6">
    <source>
        <dbReference type="ARBA" id="ARBA00023315"/>
    </source>
</evidence>
<dbReference type="Pfam" id="PF00698">
    <property type="entry name" value="Acyl_transf_1"/>
    <property type="match status" value="1"/>
</dbReference>
<dbReference type="Gene3D" id="3.40.50.720">
    <property type="entry name" value="NAD(P)-binding Rossmann-like Domain"/>
    <property type="match status" value="1"/>
</dbReference>
<dbReference type="Pfam" id="PF14765">
    <property type="entry name" value="PS-DH"/>
    <property type="match status" value="1"/>
</dbReference>
<keyword evidence="6" id="KW-0012">Acyltransferase</keyword>
<dbReference type="EMBL" id="QZBS01000139">
    <property type="protein sequence ID" value="THZ71856.1"/>
    <property type="molecule type" value="Genomic_DNA"/>
</dbReference>
<dbReference type="Pfam" id="PF16197">
    <property type="entry name" value="KAsynt_C_assoc"/>
    <property type="match status" value="1"/>
</dbReference>
<dbReference type="PROSITE" id="PS00606">
    <property type="entry name" value="KS3_1"/>
    <property type="match status" value="1"/>
</dbReference>
<dbReference type="PROSITE" id="PS52019">
    <property type="entry name" value="PKS_MFAS_DH"/>
    <property type="match status" value="1"/>
</dbReference>
<dbReference type="GO" id="GO:0044550">
    <property type="term" value="P:secondary metabolite biosynthetic process"/>
    <property type="evidence" value="ECO:0007669"/>
    <property type="project" value="TreeGrafter"/>
</dbReference>
<feature type="domain" description="PKS/mFAS DH" evidence="9">
    <location>
        <begin position="954"/>
        <end position="1261"/>
    </location>
</feature>
<dbReference type="SMART" id="SM00822">
    <property type="entry name" value="PKS_KR"/>
    <property type="match status" value="1"/>
</dbReference>
<dbReference type="InterPro" id="IPR020843">
    <property type="entry name" value="ER"/>
</dbReference>
<evidence type="ECO:0000256" key="7">
    <source>
        <dbReference type="PROSITE-ProRule" id="PRU01363"/>
    </source>
</evidence>
<dbReference type="InterPro" id="IPR018201">
    <property type="entry name" value="Ketoacyl_synth_AS"/>
</dbReference>
<evidence type="ECO:0000313" key="11">
    <source>
        <dbReference type="Proteomes" id="UP000309734"/>
    </source>
</evidence>
<dbReference type="SUPFAM" id="SSF52151">
    <property type="entry name" value="FabD/lysophospholipase-like"/>
    <property type="match status" value="1"/>
</dbReference>
<dbReference type="InterPro" id="IPR016039">
    <property type="entry name" value="Thiolase-like"/>
</dbReference>
<dbReference type="InterPro" id="IPR032821">
    <property type="entry name" value="PKS_assoc"/>
</dbReference>
<feature type="domain" description="Ketosynthase family 3 (KS3)" evidence="8">
    <location>
        <begin position="23"/>
        <end position="451"/>
    </location>
</feature>
<protein>
    <submittedName>
        <fullName evidence="10">Ketoacyl-synt-domain-containing protein</fullName>
    </submittedName>
</protein>
<dbReference type="SUPFAM" id="SSF53901">
    <property type="entry name" value="Thiolase-like"/>
    <property type="match status" value="1"/>
</dbReference>
<keyword evidence="2" id="KW-0597">Phosphoprotein</keyword>
<evidence type="ECO:0000259" key="8">
    <source>
        <dbReference type="PROSITE" id="PS52004"/>
    </source>
</evidence>